<name>A0A077NPS0_XENBV</name>
<dbReference type="HOGENOM" id="CLU_2884910_0_0_6"/>
<dbReference type="AlphaFoldDB" id="A0A077NPS0"/>
<sequence length="63" mass="7431">MKTAIDYLINPDITEIHFLFTPDDNYQDKILTEITPCDEDALFVMDNFPSELDYFMFPIISHI</sequence>
<reference evidence="1" key="1">
    <citation type="submission" date="2013-07" db="EMBL/GenBank/DDBJ databases">
        <title>Sub-species coevolution in mutualistic symbiosis.</title>
        <authorList>
            <person name="Murfin K."/>
            <person name="Klassen J."/>
            <person name="Lee M."/>
            <person name="Forst S."/>
            <person name="Stock P."/>
            <person name="Goodrich-Blair H."/>
        </authorList>
    </citation>
    <scope>NUCLEOTIDE SEQUENCE [LARGE SCALE GENOMIC DNA]</scope>
    <source>
        <strain evidence="1">Oregonense</strain>
    </source>
</reference>
<accession>A0A077NPS0</accession>
<dbReference type="Proteomes" id="UP000028483">
    <property type="component" value="Unassembled WGS sequence"/>
</dbReference>
<gene>
    <name evidence="1" type="ORF">XBO1_1040005</name>
</gene>
<proteinExistence type="predicted"/>
<evidence type="ECO:0000313" key="1">
    <source>
        <dbReference type="EMBL" id="CDH04102.1"/>
    </source>
</evidence>
<dbReference type="EMBL" id="CBSX010000007">
    <property type="protein sequence ID" value="CDH04102.1"/>
    <property type="molecule type" value="Genomic_DNA"/>
</dbReference>
<comment type="caution">
    <text evidence="1">The sequence shown here is derived from an EMBL/GenBank/DDBJ whole genome shotgun (WGS) entry which is preliminary data.</text>
</comment>
<organism evidence="1">
    <name type="scientific">Xenorhabdus bovienii str. oregonense</name>
    <dbReference type="NCBI Taxonomy" id="1398202"/>
    <lineage>
        <taxon>Bacteria</taxon>
        <taxon>Pseudomonadati</taxon>
        <taxon>Pseudomonadota</taxon>
        <taxon>Gammaproteobacteria</taxon>
        <taxon>Enterobacterales</taxon>
        <taxon>Morganellaceae</taxon>
        <taxon>Xenorhabdus</taxon>
    </lineage>
</organism>
<protein>
    <submittedName>
        <fullName evidence="1">Uncharacterized protein</fullName>
    </submittedName>
</protein>